<evidence type="ECO:0000313" key="1">
    <source>
        <dbReference type="EMBL" id="KAI8434550.1"/>
    </source>
</evidence>
<keyword evidence="2" id="KW-1185">Reference proteome</keyword>
<dbReference type="Proteomes" id="UP001064048">
    <property type="component" value="Chromosome 5"/>
</dbReference>
<name>A0ACC0KE87_CHOFU</name>
<organism evidence="1 2">
    <name type="scientific">Choristoneura fumiferana</name>
    <name type="common">Spruce budworm moth</name>
    <name type="synonym">Archips fumiferana</name>
    <dbReference type="NCBI Taxonomy" id="7141"/>
    <lineage>
        <taxon>Eukaryota</taxon>
        <taxon>Metazoa</taxon>
        <taxon>Ecdysozoa</taxon>
        <taxon>Arthropoda</taxon>
        <taxon>Hexapoda</taxon>
        <taxon>Insecta</taxon>
        <taxon>Pterygota</taxon>
        <taxon>Neoptera</taxon>
        <taxon>Endopterygota</taxon>
        <taxon>Lepidoptera</taxon>
        <taxon>Glossata</taxon>
        <taxon>Ditrysia</taxon>
        <taxon>Tortricoidea</taxon>
        <taxon>Tortricidae</taxon>
        <taxon>Tortricinae</taxon>
        <taxon>Choristoneura</taxon>
    </lineage>
</organism>
<sequence length="400" mass="45720">MRTAKEWSLMVLPSSVFPVKYNLGLFKARVNRLLASSALNIRSDNGTGYVNTELMNFLKRKGIVHQLTVPYSPQQNGSAERFNRSLLDKVRCLLFNANLDDKCGQKLLILQHFLLTGRQVRDCRVKYPKRFGVVIRGGCKTTPVEAEPERVSIESLDYPLEAEREPTSIESPNYPVEAECEHEYVPSEDHLEEPQDVQESSSHRYNLRPRIPKPTCNVTNVTNVKEPVEPRTVKEALSCEDKELWQKAMQEEIDSFILHAAWELTDKPVDKNVVKTNVQTAFLNGELREEIYMQQPEGFHHQILIWCQWDHLGMYSDVPSGIMMCRLYLLLFVLFLGIAFEIVNGLPDPQIFIADGCNLPPVTGQGPSYRWSGPQSEEPPDDACRVQKYRLQYLALDPAI</sequence>
<reference evidence="1 2" key="1">
    <citation type="journal article" date="2022" name="Genome Biol. Evol.">
        <title>The Spruce Budworm Genome: Reconstructing the Evolutionary History of Antifreeze Proteins.</title>
        <authorList>
            <person name="Beliveau C."/>
            <person name="Gagne P."/>
            <person name="Picq S."/>
            <person name="Vernygora O."/>
            <person name="Keeling C.I."/>
            <person name="Pinkney K."/>
            <person name="Doucet D."/>
            <person name="Wen F."/>
            <person name="Johnston J.S."/>
            <person name="Maaroufi H."/>
            <person name="Boyle B."/>
            <person name="Laroche J."/>
            <person name="Dewar K."/>
            <person name="Juretic N."/>
            <person name="Blackburn G."/>
            <person name="Nisole A."/>
            <person name="Brunet B."/>
            <person name="Brandao M."/>
            <person name="Lumley L."/>
            <person name="Duan J."/>
            <person name="Quan G."/>
            <person name="Lucarotti C.J."/>
            <person name="Roe A.D."/>
            <person name="Sperling F.A.H."/>
            <person name="Levesque R.C."/>
            <person name="Cusson M."/>
        </authorList>
    </citation>
    <scope>NUCLEOTIDE SEQUENCE [LARGE SCALE GENOMIC DNA]</scope>
    <source>
        <strain evidence="1">Glfc:IPQL:Cfum</strain>
    </source>
</reference>
<proteinExistence type="predicted"/>
<dbReference type="EMBL" id="CM046105">
    <property type="protein sequence ID" value="KAI8434550.1"/>
    <property type="molecule type" value="Genomic_DNA"/>
</dbReference>
<accession>A0ACC0KE87</accession>
<protein>
    <submittedName>
        <fullName evidence="1">Uncharacterized protein</fullName>
    </submittedName>
</protein>
<comment type="caution">
    <text evidence="1">The sequence shown here is derived from an EMBL/GenBank/DDBJ whole genome shotgun (WGS) entry which is preliminary data.</text>
</comment>
<gene>
    <name evidence="1" type="ORF">MSG28_003098</name>
</gene>
<evidence type="ECO:0000313" key="2">
    <source>
        <dbReference type="Proteomes" id="UP001064048"/>
    </source>
</evidence>